<sequence>MVEGRWWTNTVVVSVVLCGCVGMLCDVGLECPWQERNDRHTNALPFVHSFKKKKLIMNGDVGGGCVEQGGREYLSEDHDNLWRQVHKEKGLDYF</sequence>
<feature type="signal peptide" evidence="1">
    <location>
        <begin position="1"/>
        <end position="22"/>
    </location>
</feature>
<organism evidence="2">
    <name type="scientific">Anopheles marajoara</name>
    <dbReference type="NCBI Taxonomy" id="58244"/>
    <lineage>
        <taxon>Eukaryota</taxon>
        <taxon>Metazoa</taxon>
        <taxon>Ecdysozoa</taxon>
        <taxon>Arthropoda</taxon>
        <taxon>Hexapoda</taxon>
        <taxon>Insecta</taxon>
        <taxon>Pterygota</taxon>
        <taxon>Neoptera</taxon>
        <taxon>Endopterygota</taxon>
        <taxon>Diptera</taxon>
        <taxon>Nematocera</taxon>
        <taxon>Culicoidea</taxon>
        <taxon>Culicidae</taxon>
        <taxon>Anophelinae</taxon>
        <taxon>Anopheles</taxon>
    </lineage>
</organism>
<evidence type="ECO:0000313" key="2">
    <source>
        <dbReference type="EMBL" id="MBW61933.1"/>
    </source>
</evidence>
<dbReference type="AlphaFoldDB" id="A0A2M4C9D2"/>
<protein>
    <submittedName>
        <fullName evidence="2">Putative secreted protein</fullName>
    </submittedName>
</protein>
<reference evidence="2" key="1">
    <citation type="submission" date="2018-01" db="EMBL/GenBank/DDBJ databases">
        <title>An insight into the sialome of Amazonian anophelines.</title>
        <authorList>
            <person name="Ribeiro J.M."/>
            <person name="Scarpassa V."/>
            <person name="Calvo E."/>
        </authorList>
    </citation>
    <scope>NUCLEOTIDE SEQUENCE</scope>
    <source>
        <tissue evidence="2">Salivary glands</tissue>
    </source>
</reference>
<dbReference type="EMBL" id="GGFJ01012792">
    <property type="protein sequence ID" value="MBW61933.1"/>
    <property type="molecule type" value="Transcribed_RNA"/>
</dbReference>
<dbReference type="PROSITE" id="PS51257">
    <property type="entry name" value="PROKAR_LIPOPROTEIN"/>
    <property type="match status" value="1"/>
</dbReference>
<proteinExistence type="predicted"/>
<evidence type="ECO:0000256" key="1">
    <source>
        <dbReference type="SAM" id="SignalP"/>
    </source>
</evidence>
<accession>A0A2M4C9D2</accession>
<name>A0A2M4C9D2_9DIPT</name>
<keyword evidence="1" id="KW-0732">Signal</keyword>
<feature type="chain" id="PRO_5014901995" evidence="1">
    <location>
        <begin position="23"/>
        <end position="94"/>
    </location>
</feature>